<evidence type="ECO:0000313" key="5">
    <source>
        <dbReference type="Ensembl" id="ENSSGRP00000038401.1"/>
    </source>
</evidence>
<dbReference type="GO" id="GO:0008270">
    <property type="term" value="F:zinc ion binding"/>
    <property type="evidence" value="ECO:0007669"/>
    <property type="project" value="UniProtKB-KW"/>
</dbReference>
<evidence type="ECO:0000313" key="6">
    <source>
        <dbReference type="Proteomes" id="UP000472262"/>
    </source>
</evidence>
<evidence type="ECO:0000256" key="1">
    <source>
        <dbReference type="ARBA" id="ARBA00022723"/>
    </source>
</evidence>
<dbReference type="InterPro" id="IPR013083">
    <property type="entry name" value="Znf_RING/FYVE/PHD"/>
</dbReference>
<dbReference type="InterPro" id="IPR043563">
    <property type="entry name" value="Sp110/Sp140/Sp140L-like"/>
</dbReference>
<dbReference type="InterPro" id="IPR011011">
    <property type="entry name" value="Znf_FYVE_PHD"/>
</dbReference>
<dbReference type="AlphaFoldDB" id="A0A672MMV2"/>
<keyword evidence="3" id="KW-0862">Zinc</keyword>
<dbReference type="PANTHER" id="PTHR46386">
    <property type="entry name" value="NUCLEAR BODY PROTEIN SP140"/>
    <property type="match status" value="1"/>
</dbReference>
<keyword evidence="6" id="KW-1185">Reference proteome</keyword>
<evidence type="ECO:0000259" key="4">
    <source>
        <dbReference type="SMART" id="SM00249"/>
    </source>
</evidence>
<sequence length="107" mass="12161">LWKCKHPKLIYCRPKPAVEHQPAEESPEIENEDFCAVCLIGGDLLCCDRCPKVFHLSSILPPTSHIHLCLYSLLKLTFIISGFHRGDWICTLCRDQHTLSFPARVCG</sequence>
<dbReference type="PANTHER" id="PTHR46386:SF11">
    <property type="entry name" value="AUTOIMMUNE REGULATOR"/>
    <property type="match status" value="1"/>
</dbReference>
<reference evidence="5" key="1">
    <citation type="submission" date="2025-08" db="UniProtKB">
        <authorList>
            <consortium name="Ensembl"/>
        </authorList>
    </citation>
    <scope>IDENTIFICATION</scope>
</reference>
<dbReference type="SUPFAM" id="SSF57903">
    <property type="entry name" value="FYVE/PHD zinc finger"/>
    <property type="match status" value="1"/>
</dbReference>
<name>A0A672MMV2_SINGR</name>
<dbReference type="Proteomes" id="UP000472262">
    <property type="component" value="Unassembled WGS sequence"/>
</dbReference>
<keyword evidence="2" id="KW-0863">Zinc-finger</keyword>
<keyword evidence="1" id="KW-0479">Metal-binding</keyword>
<accession>A0A672MMV2</accession>
<dbReference type="GO" id="GO:0005634">
    <property type="term" value="C:nucleus"/>
    <property type="evidence" value="ECO:0007669"/>
    <property type="project" value="TreeGrafter"/>
</dbReference>
<dbReference type="SMART" id="SM00249">
    <property type="entry name" value="PHD"/>
    <property type="match status" value="1"/>
</dbReference>
<dbReference type="InterPro" id="IPR001965">
    <property type="entry name" value="Znf_PHD"/>
</dbReference>
<proteinExistence type="predicted"/>
<evidence type="ECO:0000256" key="2">
    <source>
        <dbReference type="ARBA" id="ARBA00022771"/>
    </source>
</evidence>
<dbReference type="GO" id="GO:0000981">
    <property type="term" value="F:DNA-binding transcription factor activity, RNA polymerase II-specific"/>
    <property type="evidence" value="ECO:0007669"/>
    <property type="project" value="TreeGrafter"/>
</dbReference>
<evidence type="ECO:0000256" key="3">
    <source>
        <dbReference type="ARBA" id="ARBA00022833"/>
    </source>
</evidence>
<dbReference type="Gene3D" id="3.30.40.10">
    <property type="entry name" value="Zinc/RING finger domain, C3HC4 (zinc finger)"/>
    <property type="match status" value="1"/>
</dbReference>
<reference evidence="5" key="2">
    <citation type="submission" date="2025-09" db="UniProtKB">
        <authorList>
            <consortium name="Ensembl"/>
        </authorList>
    </citation>
    <scope>IDENTIFICATION</scope>
</reference>
<protein>
    <submittedName>
        <fullName evidence="5">Tripartite motif containing 66</fullName>
    </submittedName>
</protein>
<organism evidence="5 6">
    <name type="scientific">Sinocyclocheilus grahami</name>
    <name type="common">Dianchi golden-line fish</name>
    <name type="synonym">Barbus grahami</name>
    <dbReference type="NCBI Taxonomy" id="75366"/>
    <lineage>
        <taxon>Eukaryota</taxon>
        <taxon>Metazoa</taxon>
        <taxon>Chordata</taxon>
        <taxon>Craniata</taxon>
        <taxon>Vertebrata</taxon>
        <taxon>Euteleostomi</taxon>
        <taxon>Actinopterygii</taxon>
        <taxon>Neopterygii</taxon>
        <taxon>Teleostei</taxon>
        <taxon>Ostariophysi</taxon>
        <taxon>Cypriniformes</taxon>
        <taxon>Cyprinidae</taxon>
        <taxon>Cyprininae</taxon>
        <taxon>Sinocyclocheilus</taxon>
    </lineage>
</organism>
<dbReference type="Ensembl" id="ENSSGRT00000041180.1">
    <property type="protein sequence ID" value="ENSSGRP00000038401.1"/>
    <property type="gene ID" value="ENSSGRG00000021101.1"/>
</dbReference>
<feature type="domain" description="Zinc finger PHD-type" evidence="4">
    <location>
        <begin position="34"/>
        <end position="94"/>
    </location>
</feature>